<gene>
    <name evidence="2" type="ORF">MEBOL_000997</name>
</gene>
<keyword evidence="3" id="KW-1185">Reference proteome</keyword>
<dbReference type="OrthoDB" id="2135706at2"/>
<accession>A0A250I8L1</accession>
<dbReference type="Proteomes" id="UP000217289">
    <property type="component" value="Chromosome"/>
</dbReference>
<dbReference type="PROSITE" id="PS51186">
    <property type="entry name" value="GNAT"/>
    <property type="match status" value="1"/>
</dbReference>
<reference evidence="2 3" key="1">
    <citation type="submission" date="2017-06" db="EMBL/GenBank/DDBJ databases">
        <authorList>
            <person name="Kim H.J."/>
            <person name="Triplett B.A."/>
        </authorList>
    </citation>
    <scope>NUCLEOTIDE SEQUENCE [LARGE SCALE GENOMIC DNA]</scope>
    <source>
        <strain evidence="2 3">DSM 14713</strain>
    </source>
</reference>
<sequence>MPSAVIRPATLEELPALASALAPLSLFQAYGLDAAALGARFRGALERGEGLLLATEEPFGPVGVCWFLTRGTFGTGAYLRTLAIREERQGSGLGARLLAAYEAGCGAPSGGYFLLTSDFNTAAQRFYQRHGYRQVGALPGFAVPGVSELVFWKPRAVRE</sequence>
<feature type="domain" description="N-acetyltransferase" evidence="1">
    <location>
        <begin position="4"/>
        <end position="156"/>
    </location>
</feature>
<name>A0A250I8L1_9BACT</name>
<dbReference type="CDD" id="cd04301">
    <property type="entry name" value="NAT_SF"/>
    <property type="match status" value="1"/>
</dbReference>
<dbReference type="RefSeq" id="WP_095976344.1">
    <property type="nucleotide sequence ID" value="NZ_CP022163.1"/>
</dbReference>
<dbReference type="InterPro" id="IPR000182">
    <property type="entry name" value="GNAT_dom"/>
</dbReference>
<proteinExistence type="predicted"/>
<dbReference type="SUPFAM" id="SSF55729">
    <property type="entry name" value="Acyl-CoA N-acyltransferases (Nat)"/>
    <property type="match status" value="1"/>
</dbReference>
<dbReference type="KEGG" id="mbd:MEBOL_000997"/>
<evidence type="ECO:0000259" key="1">
    <source>
        <dbReference type="PROSITE" id="PS51186"/>
    </source>
</evidence>
<dbReference type="Pfam" id="PF13508">
    <property type="entry name" value="Acetyltransf_7"/>
    <property type="match status" value="1"/>
</dbReference>
<dbReference type="InterPro" id="IPR016181">
    <property type="entry name" value="Acyl_CoA_acyltransferase"/>
</dbReference>
<evidence type="ECO:0000313" key="3">
    <source>
        <dbReference type="Proteomes" id="UP000217289"/>
    </source>
</evidence>
<protein>
    <submittedName>
        <fullName evidence="2">GNAT family N-acetyltransferase</fullName>
    </submittedName>
</protein>
<keyword evidence="2" id="KW-0808">Transferase</keyword>
<dbReference type="EMBL" id="CP022163">
    <property type="protein sequence ID" value="ATB27553.1"/>
    <property type="molecule type" value="Genomic_DNA"/>
</dbReference>
<organism evidence="2 3">
    <name type="scientific">Melittangium boletus DSM 14713</name>
    <dbReference type="NCBI Taxonomy" id="1294270"/>
    <lineage>
        <taxon>Bacteria</taxon>
        <taxon>Pseudomonadati</taxon>
        <taxon>Myxococcota</taxon>
        <taxon>Myxococcia</taxon>
        <taxon>Myxococcales</taxon>
        <taxon>Cystobacterineae</taxon>
        <taxon>Archangiaceae</taxon>
        <taxon>Melittangium</taxon>
    </lineage>
</organism>
<dbReference type="Gene3D" id="3.40.630.30">
    <property type="match status" value="1"/>
</dbReference>
<dbReference type="GO" id="GO:0016747">
    <property type="term" value="F:acyltransferase activity, transferring groups other than amino-acyl groups"/>
    <property type="evidence" value="ECO:0007669"/>
    <property type="project" value="InterPro"/>
</dbReference>
<dbReference type="AlphaFoldDB" id="A0A250I8L1"/>
<evidence type="ECO:0000313" key="2">
    <source>
        <dbReference type="EMBL" id="ATB27553.1"/>
    </source>
</evidence>